<dbReference type="SUPFAM" id="SSF53067">
    <property type="entry name" value="Actin-like ATPase domain"/>
    <property type="match status" value="1"/>
</dbReference>
<name>A0A6L9S6K2_9ACTN</name>
<comment type="pathway">
    <text evidence="1">Protein modification; [NiFe] hydrogenase maturation.</text>
</comment>
<dbReference type="Pfam" id="PF17788">
    <property type="entry name" value="HypF_C"/>
    <property type="match status" value="1"/>
</dbReference>
<dbReference type="InterPro" id="IPR051060">
    <property type="entry name" value="Carbamoyltrans_HypF-like"/>
</dbReference>
<dbReference type="InterPro" id="IPR055128">
    <property type="entry name" value="HypF_C_2"/>
</dbReference>
<reference evidence="12 13" key="1">
    <citation type="submission" date="2020-02" db="EMBL/GenBank/DDBJ databases">
        <authorList>
            <person name="Li X.-J."/>
            <person name="Han X.-M."/>
        </authorList>
    </citation>
    <scope>NUCLEOTIDE SEQUENCE [LARGE SCALE GENOMIC DNA]</scope>
    <source>
        <strain evidence="12 13">CCTCC AB 2017055</strain>
    </source>
</reference>
<dbReference type="GO" id="GO:0051604">
    <property type="term" value="P:protein maturation"/>
    <property type="evidence" value="ECO:0007669"/>
    <property type="project" value="TreeGrafter"/>
</dbReference>
<keyword evidence="4" id="KW-0479">Metal-binding</keyword>
<feature type="active site" evidence="9">
    <location>
        <position position="36"/>
    </location>
</feature>
<dbReference type="UniPathway" id="UPA00335"/>
<dbReference type="Gene3D" id="3.30.420.40">
    <property type="match status" value="1"/>
</dbReference>
<feature type="domain" description="Acylphosphatase-like" evidence="10">
    <location>
        <begin position="21"/>
        <end position="112"/>
    </location>
</feature>
<dbReference type="Gene3D" id="3.90.870.50">
    <property type="match status" value="1"/>
</dbReference>
<keyword evidence="5" id="KW-0863">Zinc-finger</keyword>
<keyword evidence="6" id="KW-0862">Zinc</keyword>
<dbReference type="NCBIfam" id="TIGR00143">
    <property type="entry name" value="hypF"/>
    <property type="match status" value="1"/>
</dbReference>
<protein>
    <recommendedName>
        <fullName evidence="8">Carbamoyltransferase</fullName>
        <ecNumber evidence="8">6.2.-.-</ecNumber>
    </recommendedName>
</protein>
<accession>A0A6L9S6K2</accession>
<evidence type="ECO:0000256" key="4">
    <source>
        <dbReference type="ARBA" id="ARBA00022723"/>
    </source>
</evidence>
<evidence type="ECO:0000259" key="10">
    <source>
        <dbReference type="PROSITE" id="PS51160"/>
    </source>
</evidence>
<proteinExistence type="inferred from homology"/>
<dbReference type="GO" id="GO:0016743">
    <property type="term" value="F:carboxyl- or carbamoyltransferase activity"/>
    <property type="evidence" value="ECO:0007669"/>
    <property type="project" value="UniProtKB-UniRule"/>
</dbReference>
<comment type="caution">
    <text evidence="12">The sequence shown here is derived from an EMBL/GenBank/DDBJ whole genome shotgun (WGS) entry which is preliminary data.</text>
</comment>
<keyword evidence="9" id="KW-0378">Hydrolase</keyword>
<dbReference type="PROSITE" id="PS51163">
    <property type="entry name" value="YRDC"/>
    <property type="match status" value="1"/>
</dbReference>
<dbReference type="InterPro" id="IPR001792">
    <property type="entry name" value="Acylphosphatase-like_dom"/>
</dbReference>
<evidence type="ECO:0000256" key="6">
    <source>
        <dbReference type="ARBA" id="ARBA00022833"/>
    </source>
</evidence>
<evidence type="ECO:0000256" key="7">
    <source>
        <dbReference type="ARBA" id="ARBA00048220"/>
    </source>
</evidence>
<dbReference type="InterPro" id="IPR017945">
    <property type="entry name" value="DHBP_synth_RibB-like_a/b_dom"/>
</dbReference>
<dbReference type="EC" id="6.2.-.-" evidence="8"/>
<feature type="active site" evidence="9">
    <location>
        <position position="54"/>
    </location>
</feature>
<dbReference type="GO" id="GO:0003998">
    <property type="term" value="F:acylphosphatase activity"/>
    <property type="evidence" value="ECO:0007669"/>
    <property type="project" value="UniProtKB-EC"/>
</dbReference>
<dbReference type="Pfam" id="PF22521">
    <property type="entry name" value="HypF_C_2"/>
    <property type="match status" value="1"/>
</dbReference>
<dbReference type="GO" id="GO:0003725">
    <property type="term" value="F:double-stranded RNA binding"/>
    <property type="evidence" value="ECO:0007669"/>
    <property type="project" value="InterPro"/>
</dbReference>
<dbReference type="InterPro" id="IPR041440">
    <property type="entry name" value="HypF_C"/>
</dbReference>
<dbReference type="PANTHER" id="PTHR42959:SF1">
    <property type="entry name" value="CARBAMOYLTRANSFERASE HYPF"/>
    <property type="match status" value="1"/>
</dbReference>
<dbReference type="AlphaFoldDB" id="A0A6L9S6K2"/>
<dbReference type="Proteomes" id="UP000475214">
    <property type="component" value="Unassembled WGS sequence"/>
</dbReference>
<evidence type="ECO:0000256" key="9">
    <source>
        <dbReference type="PROSITE-ProRule" id="PRU00520"/>
    </source>
</evidence>
<keyword evidence="12" id="KW-0808">Transferase</keyword>
<dbReference type="EMBL" id="JAAGOA010000006">
    <property type="protein sequence ID" value="NEE00647.1"/>
    <property type="molecule type" value="Genomic_DNA"/>
</dbReference>
<dbReference type="SUPFAM" id="SSF54975">
    <property type="entry name" value="Acylphosphatase/BLUF domain-like"/>
    <property type="match status" value="1"/>
</dbReference>
<dbReference type="InterPro" id="IPR017968">
    <property type="entry name" value="Acylphosphatase_CS"/>
</dbReference>
<sequence length="795" mass="84549">MTADSYQDRLQGSTLPLNAAARRLDVHGAVQGVGFRPYVVRLARELGLNGWVRNAGGHVIIEAAGTPESLNALAARLPAEAPAQAVVRDVIVTDLDDRMARLHGRRGFTVGASIARSGRRDFPPDLAACEECLRELFDPADRRYRYPFVNCTACGPRATIITELPYDRPQTTMAPFPLCAACAAEYTDPADRRFHAEPVACPACGPTLRWATSCDTSDSNESTASGDDALTAAVGTIASGGIVAVKGLGGYQLVCDATRTDTVARLRAGKHRPAKPLAVMVADVAAARQLARVSDVEAELLTSVARPIVLLARQGDRHALAAGIHPQLDEVGLFLPYTPLHHLLLHDLARPLVVTSGNRSGEPIIIDDHEARTRLGQVADAFLTHDRRIRARYDDSVARVVAGTGSVVRRARGYAPAPTPLPRPAPRPLLAVGAQLKHTFALASADDAIVSPHIGDLSNQDTFTAFTDGLAHLSTLLSIRPTCVAHDLHPAYISTQYAARWPRNRRLPVQHHHAHVASCAAEHGVTEPFIGVAYDGLGWGDDGTLWGGEVFLADLTAYRRVGRFGTAPLPGGELAVRRPARMAMGYLFGGERIGAGMVDPELAASFAGRFDEQEVATVRRMIDRHVNSPYASSAGRLFDAAASILGLCDDVSYEGEAAIVLEATAGGSGGRPVDTGELPWKVVSSSGMWVYDPAPTLMGLLRGVTDGTPVHRLAASFHATVTAVTLALCIRAAQLSKVSTVCLSGGVFQNRRLVTELRAALGDEGFTVYVNETVPANDGGISYGQAAVASARMNL</sequence>
<dbReference type="PROSITE" id="PS51160">
    <property type="entry name" value="ACYLPHOSPHATASE_3"/>
    <property type="match status" value="1"/>
</dbReference>
<evidence type="ECO:0000256" key="1">
    <source>
        <dbReference type="ARBA" id="ARBA00004711"/>
    </source>
</evidence>
<comment type="similarity">
    <text evidence="2 8">Belongs to the carbamoyltransferase HypF family.</text>
</comment>
<dbReference type="Gene3D" id="3.30.110.120">
    <property type="match status" value="1"/>
</dbReference>
<keyword evidence="3" id="KW-0436">Ligase</keyword>
<feature type="domain" description="YrdC-like" evidence="11">
    <location>
        <begin position="227"/>
        <end position="413"/>
    </location>
</feature>
<evidence type="ECO:0000313" key="13">
    <source>
        <dbReference type="Proteomes" id="UP000475214"/>
    </source>
</evidence>
<dbReference type="PIRSF" id="PIRSF006256">
    <property type="entry name" value="CMPcnvr_hdrg_mat"/>
    <property type="match status" value="1"/>
</dbReference>
<evidence type="ECO:0000256" key="8">
    <source>
        <dbReference type="PIRNR" id="PIRNR006256"/>
    </source>
</evidence>
<evidence type="ECO:0000256" key="3">
    <source>
        <dbReference type="ARBA" id="ARBA00022598"/>
    </source>
</evidence>
<dbReference type="InterPro" id="IPR004421">
    <property type="entry name" value="Carbamoyltransferase_HypF"/>
</dbReference>
<dbReference type="PROSITE" id="PS00150">
    <property type="entry name" value="ACYLPHOSPHATASE_1"/>
    <property type="match status" value="1"/>
</dbReference>
<comment type="catalytic activity">
    <reaction evidence="7">
        <text>C-terminal L-cysteinyl-[HypE protein] + carbamoyl phosphate + ATP + H2O = C-terminal S-carboxamide-L-cysteinyl-[HypE protein] + AMP + phosphate + diphosphate + H(+)</text>
        <dbReference type="Rhea" id="RHEA:55636"/>
        <dbReference type="Rhea" id="RHEA-COMP:14247"/>
        <dbReference type="Rhea" id="RHEA-COMP:14392"/>
        <dbReference type="ChEBI" id="CHEBI:15377"/>
        <dbReference type="ChEBI" id="CHEBI:15378"/>
        <dbReference type="ChEBI" id="CHEBI:30616"/>
        <dbReference type="ChEBI" id="CHEBI:33019"/>
        <dbReference type="ChEBI" id="CHEBI:43474"/>
        <dbReference type="ChEBI" id="CHEBI:58228"/>
        <dbReference type="ChEBI" id="CHEBI:76913"/>
        <dbReference type="ChEBI" id="CHEBI:139126"/>
        <dbReference type="ChEBI" id="CHEBI:456215"/>
    </reaction>
</comment>
<dbReference type="GO" id="GO:0016874">
    <property type="term" value="F:ligase activity"/>
    <property type="evidence" value="ECO:0007669"/>
    <property type="project" value="UniProtKB-UniRule"/>
</dbReference>
<dbReference type="Pfam" id="PF01300">
    <property type="entry name" value="Sua5_yciO_yrdC"/>
    <property type="match status" value="1"/>
</dbReference>
<dbReference type="GO" id="GO:0008270">
    <property type="term" value="F:zinc ion binding"/>
    <property type="evidence" value="ECO:0007669"/>
    <property type="project" value="UniProtKB-KW"/>
</dbReference>
<dbReference type="InterPro" id="IPR006070">
    <property type="entry name" value="Sua5-like_dom"/>
</dbReference>
<evidence type="ECO:0000256" key="5">
    <source>
        <dbReference type="ARBA" id="ARBA00022771"/>
    </source>
</evidence>
<dbReference type="PANTHER" id="PTHR42959">
    <property type="entry name" value="CARBAMOYLTRANSFERASE"/>
    <property type="match status" value="1"/>
</dbReference>
<dbReference type="InterPro" id="IPR043129">
    <property type="entry name" value="ATPase_NBD"/>
</dbReference>
<organism evidence="12 13">
    <name type="scientific">Phytoactinopolyspora halotolerans</name>
    <dbReference type="NCBI Taxonomy" id="1981512"/>
    <lineage>
        <taxon>Bacteria</taxon>
        <taxon>Bacillati</taxon>
        <taxon>Actinomycetota</taxon>
        <taxon>Actinomycetes</taxon>
        <taxon>Jiangellales</taxon>
        <taxon>Jiangellaceae</taxon>
        <taxon>Phytoactinopolyspora</taxon>
    </lineage>
</organism>
<dbReference type="InterPro" id="IPR036046">
    <property type="entry name" value="Acylphosphatase-like_dom_sf"/>
</dbReference>
<dbReference type="SUPFAM" id="SSF55821">
    <property type="entry name" value="YrdC/RibB"/>
    <property type="match status" value="1"/>
</dbReference>
<dbReference type="InterPro" id="IPR011125">
    <property type="entry name" value="Znf_HypF"/>
</dbReference>
<gene>
    <name evidence="12" type="primary">hypF</name>
    <name evidence="12" type="ORF">G1H10_10750</name>
</gene>
<comment type="catalytic activity">
    <reaction evidence="9">
        <text>an acyl phosphate + H2O = a carboxylate + phosphate + H(+)</text>
        <dbReference type="Rhea" id="RHEA:14965"/>
        <dbReference type="ChEBI" id="CHEBI:15377"/>
        <dbReference type="ChEBI" id="CHEBI:15378"/>
        <dbReference type="ChEBI" id="CHEBI:29067"/>
        <dbReference type="ChEBI" id="CHEBI:43474"/>
        <dbReference type="ChEBI" id="CHEBI:59918"/>
        <dbReference type="EC" id="3.6.1.7"/>
    </reaction>
</comment>
<keyword evidence="13" id="KW-1185">Reference proteome</keyword>
<dbReference type="Pfam" id="PF00708">
    <property type="entry name" value="Acylphosphatase"/>
    <property type="match status" value="1"/>
</dbReference>
<evidence type="ECO:0000256" key="2">
    <source>
        <dbReference type="ARBA" id="ARBA00008097"/>
    </source>
</evidence>
<dbReference type="RefSeq" id="WP_163736715.1">
    <property type="nucleotide sequence ID" value="NZ_JAAGOA010000006.1"/>
</dbReference>
<dbReference type="Pfam" id="PF07503">
    <property type="entry name" value="zf-HYPF"/>
    <property type="match status" value="2"/>
</dbReference>
<dbReference type="Gene3D" id="3.30.420.360">
    <property type="match status" value="1"/>
</dbReference>
<evidence type="ECO:0000313" key="12">
    <source>
        <dbReference type="EMBL" id="NEE00647.1"/>
    </source>
</evidence>
<evidence type="ECO:0000259" key="11">
    <source>
        <dbReference type="PROSITE" id="PS51163"/>
    </source>
</evidence>